<dbReference type="Pfam" id="PF01253">
    <property type="entry name" value="SUI1"/>
    <property type="match status" value="1"/>
</dbReference>
<keyword evidence="5" id="KW-0396">Initiation factor</keyword>
<comment type="similarity">
    <text evidence="1">Belongs to the SUI1 family.</text>
</comment>
<dbReference type="InterPro" id="IPR036877">
    <property type="entry name" value="SUI1_dom_sf"/>
</dbReference>
<evidence type="ECO:0000259" key="4">
    <source>
        <dbReference type="PROSITE" id="PS50296"/>
    </source>
</evidence>
<evidence type="ECO:0000313" key="5">
    <source>
        <dbReference type="EMBL" id="KAA9042275.1"/>
    </source>
</evidence>
<sequence>MVYSTDTNFKPGEKTEDETLPVNEQLLKVRLDAKHRGGKLVTLIEGFSGKEADLEKLGKQLKSFCATGGSVKNSEIIIQGDNREKILQWLIKAGYRKTKRL</sequence>
<dbReference type="InterPro" id="IPR050318">
    <property type="entry name" value="DENR/SUI1_TIF"/>
</dbReference>
<feature type="domain" description="SUI1" evidence="4">
    <location>
        <begin position="34"/>
        <end position="94"/>
    </location>
</feature>
<dbReference type="EMBL" id="VYQF01000001">
    <property type="protein sequence ID" value="KAA9042275.1"/>
    <property type="molecule type" value="Genomic_DNA"/>
</dbReference>
<dbReference type="InterPro" id="IPR001950">
    <property type="entry name" value="SUI1"/>
</dbReference>
<dbReference type="GO" id="GO:0006417">
    <property type="term" value="P:regulation of translation"/>
    <property type="evidence" value="ECO:0007669"/>
    <property type="project" value="UniProtKB-KW"/>
</dbReference>
<evidence type="ECO:0000256" key="1">
    <source>
        <dbReference type="ARBA" id="ARBA00005422"/>
    </source>
</evidence>
<dbReference type="AlphaFoldDB" id="A0A5J5IMJ4"/>
<keyword evidence="2" id="KW-0810">Translation regulation</keyword>
<dbReference type="CDD" id="cd11567">
    <property type="entry name" value="YciH_like"/>
    <property type="match status" value="1"/>
</dbReference>
<evidence type="ECO:0000313" key="6">
    <source>
        <dbReference type="Proteomes" id="UP000326903"/>
    </source>
</evidence>
<organism evidence="5 6">
    <name type="scientific">Ginsengibacter hankyongi</name>
    <dbReference type="NCBI Taxonomy" id="2607284"/>
    <lineage>
        <taxon>Bacteria</taxon>
        <taxon>Pseudomonadati</taxon>
        <taxon>Bacteroidota</taxon>
        <taxon>Chitinophagia</taxon>
        <taxon>Chitinophagales</taxon>
        <taxon>Chitinophagaceae</taxon>
        <taxon>Ginsengibacter</taxon>
    </lineage>
</organism>
<dbReference type="PROSITE" id="PS50296">
    <property type="entry name" value="SUI1"/>
    <property type="match status" value="1"/>
</dbReference>
<dbReference type="GO" id="GO:0003743">
    <property type="term" value="F:translation initiation factor activity"/>
    <property type="evidence" value="ECO:0007669"/>
    <property type="project" value="UniProtKB-KW"/>
</dbReference>
<dbReference type="GO" id="GO:0001731">
    <property type="term" value="P:formation of translation preinitiation complex"/>
    <property type="evidence" value="ECO:0007669"/>
    <property type="project" value="TreeGrafter"/>
</dbReference>
<dbReference type="PANTHER" id="PTHR12789:SF0">
    <property type="entry name" value="DENSITY-REGULATED PROTEIN"/>
    <property type="match status" value="1"/>
</dbReference>
<dbReference type="InterPro" id="IPR005872">
    <property type="entry name" value="SUI1_arc_bac"/>
</dbReference>
<evidence type="ECO:0000256" key="2">
    <source>
        <dbReference type="ARBA" id="ARBA00022845"/>
    </source>
</evidence>
<keyword evidence="3" id="KW-0648">Protein biosynthesis</keyword>
<protein>
    <submittedName>
        <fullName evidence="5">Translation initiation factor</fullName>
    </submittedName>
</protein>
<dbReference type="GO" id="GO:0002188">
    <property type="term" value="P:translation reinitiation"/>
    <property type="evidence" value="ECO:0007669"/>
    <property type="project" value="TreeGrafter"/>
</dbReference>
<dbReference type="GO" id="GO:0003729">
    <property type="term" value="F:mRNA binding"/>
    <property type="evidence" value="ECO:0007669"/>
    <property type="project" value="TreeGrafter"/>
</dbReference>
<accession>A0A5J5IMJ4</accession>
<keyword evidence="6" id="KW-1185">Reference proteome</keyword>
<dbReference type="PIRSF" id="PIRSF037511">
    <property type="entry name" value="Transl_init_SUI1_pro"/>
    <property type="match status" value="1"/>
</dbReference>
<gene>
    <name evidence="5" type="ORF">FW778_05945</name>
</gene>
<name>A0A5J5IMJ4_9BACT</name>
<proteinExistence type="inferred from homology"/>
<evidence type="ECO:0000256" key="3">
    <source>
        <dbReference type="ARBA" id="ARBA00022917"/>
    </source>
</evidence>
<dbReference type="Gene3D" id="3.30.780.10">
    <property type="entry name" value="SUI1-like domain"/>
    <property type="match status" value="1"/>
</dbReference>
<comment type="caution">
    <text evidence="5">The sequence shown here is derived from an EMBL/GenBank/DDBJ whole genome shotgun (WGS) entry which is preliminary data.</text>
</comment>
<dbReference type="SUPFAM" id="SSF55159">
    <property type="entry name" value="eIF1-like"/>
    <property type="match status" value="1"/>
</dbReference>
<dbReference type="PANTHER" id="PTHR12789">
    <property type="entry name" value="DENSITY-REGULATED PROTEIN HOMOLOG"/>
    <property type="match status" value="1"/>
</dbReference>
<reference evidence="5 6" key="1">
    <citation type="submission" date="2019-09" db="EMBL/GenBank/DDBJ databases">
        <title>Draft genome sequence of Ginsengibacter sp. BR5-29.</title>
        <authorList>
            <person name="Im W.-T."/>
        </authorList>
    </citation>
    <scope>NUCLEOTIDE SEQUENCE [LARGE SCALE GENOMIC DNA]</scope>
    <source>
        <strain evidence="5 6">BR5-29</strain>
    </source>
</reference>
<dbReference type="Proteomes" id="UP000326903">
    <property type="component" value="Unassembled WGS sequence"/>
</dbReference>